<gene>
    <name evidence="1" type="ORF">GDO78_010508</name>
</gene>
<dbReference type="EMBL" id="WNTK01000006">
    <property type="protein sequence ID" value="KAG9481305.1"/>
    <property type="molecule type" value="Genomic_DNA"/>
</dbReference>
<dbReference type="AlphaFoldDB" id="A0A8J6F6P4"/>
<organism evidence="1 2">
    <name type="scientific">Eleutherodactylus coqui</name>
    <name type="common">Puerto Rican coqui</name>
    <dbReference type="NCBI Taxonomy" id="57060"/>
    <lineage>
        <taxon>Eukaryota</taxon>
        <taxon>Metazoa</taxon>
        <taxon>Chordata</taxon>
        <taxon>Craniata</taxon>
        <taxon>Vertebrata</taxon>
        <taxon>Euteleostomi</taxon>
        <taxon>Amphibia</taxon>
        <taxon>Batrachia</taxon>
        <taxon>Anura</taxon>
        <taxon>Neobatrachia</taxon>
        <taxon>Hyloidea</taxon>
        <taxon>Eleutherodactylidae</taxon>
        <taxon>Eleutherodactylinae</taxon>
        <taxon>Eleutherodactylus</taxon>
        <taxon>Eleutherodactylus</taxon>
    </lineage>
</organism>
<protein>
    <submittedName>
        <fullName evidence="1">Uncharacterized protein</fullName>
    </submittedName>
</protein>
<comment type="caution">
    <text evidence="1">The sequence shown here is derived from an EMBL/GenBank/DDBJ whole genome shotgun (WGS) entry which is preliminary data.</text>
</comment>
<sequence length="98" mass="10772">MTSADKTAKRSPFSFTHAARNKHFFLALKASFFTSFSSATTFRILPSRRYKWESAASEYRSPPSPRRILAVASIAKTATPSSPPNKGSAAARMALFRA</sequence>
<evidence type="ECO:0000313" key="2">
    <source>
        <dbReference type="Proteomes" id="UP000770717"/>
    </source>
</evidence>
<evidence type="ECO:0000313" key="1">
    <source>
        <dbReference type="EMBL" id="KAG9481305.1"/>
    </source>
</evidence>
<dbReference type="Proteomes" id="UP000770717">
    <property type="component" value="Unassembled WGS sequence"/>
</dbReference>
<keyword evidence="2" id="KW-1185">Reference proteome</keyword>
<accession>A0A8J6F6P4</accession>
<reference evidence="1" key="1">
    <citation type="thesis" date="2020" institute="ProQuest LLC" country="789 East Eisenhower Parkway, Ann Arbor, MI, USA">
        <title>Comparative Genomics and Chromosome Evolution.</title>
        <authorList>
            <person name="Mudd A.B."/>
        </authorList>
    </citation>
    <scope>NUCLEOTIDE SEQUENCE</scope>
    <source>
        <strain evidence="1">HN-11 Male</strain>
        <tissue evidence="1">Kidney and liver</tissue>
    </source>
</reference>
<proteinExistence type="predicted"/>
<name>A0A8J6F6P4_ELECQ</name>